<reference evidence="1 2" key="1">
    <citation type="submission" date="2020-08" db="EMBL/GenBank/DDBJ databases">
        <title>Functional genomics of gut bacteria from endangered species of beetles.</title>
        <authorList>
            <person name="Carlos-Shanley C."/>
        </authorList>
    </citation>
    <scope>NUCLEOTIDE SEQUENCE [LARGE SCALE GENOMIC DNA]</scope>
    <source>
        <strain evidence="1 2">S00151</strain>
    </source>
</reference>
<protein>
    <submittedName>
        <fullName evidence="1">Uncharacterized protein</fullName>
    </submittedName>
</protein>
<dbReference type="AlphaFoldDB" id="A0A840KDX0"/>
<proteinExistence type="predicted"/>
<comment type="caution">
    <text evidence="1">The sequence shown here is derived from an EMBL/GenBank/DDBJ whole genome shotgun (WGS) entry which is preliminary data.</text>
</comment>
<sequence>MMLLVSCKPVMLDTITTIEYTGDNCKEVIYDPKYRDRAEDLAATSEFITRQYFDFDNIYSDEYGVEDTMEMQSLTIDQINADIDKELKKIETLHLIELEGIEAFKQQKIKSLYTKRALLHVIKESFKNPEILKTNELTKNEMNLPLIFEKSKKNFNKNFSNYFLSTFGEYHGKKYMRQVNENKNINKVNELIIYSIFYPKLEELAEKERENNRNMYLEYKKLYQCKKDQ</sequence>
<gene>
    <name evidence="1" type="ORF">HNP38_003045</name>
</gene>
<evidence type="ECO:0000313" key="1">
    <source>
        <dbReference type="EMBL" id="MBB4807729.1"/>
    </source>
</evidence>
<dbReference type="Proteomes" id="UP000592180">
    <property type="component" value="Unassembled WGS sequence"/>
</dbReference>
<evidence type="ECO:0000313" key="2">
    <source>
        <dbReference type="Proteomes" id="UP000592180"/>
    </source>
</evidence>
<accession>A0A840KDX0</accession>
<keyword evidence="2" id="KW-1185">Reference proteome</keyword>
<name>A0A840KDX0_9FLAO</name>
<dbReference type="RefSeq" id="WP_184190912.1">
    <property type="nucleotide sequence ID" value="NZ_JACHLE010000005.1"/>
</dbReference>
<organism evidence="1 2">
    <name type="scientific">Chryseobacterium defluvii</name>
    <dbReference type="NCBI Taxonomy" id="160396"/>
    <lineage>
        <taxon>Bacteria</taxon>
        <taxon>Pseudomonadati</taxon>
        <taxon>Bacteroidota</taxon>
        <taxon>Flavobacteriia</taxon>
        <taxon>Flavobacteriales</taxon>
        <taxon>Weeksellaceae</taxon>
        <taxon>Chryseobacterium group</taxon>
        <taxon>Chryseobacterium</taxon>
    </lineage>
</organism>
<dbReference type="EMBL" id="JACHLE010000005">
    <property type="protein sequence ID" value="MBB4807729.1"/>
    <property type="molecule type" value="Genomic_DNA"/>
</dbReference>